<dbReference type="InterPro" id="IPR050287">
    <property type="entry name" value="MTA/SAH_deaminase"/>
</dbReference>
<evidence type="ECO:0000313" key="4">
    <source>
        <dbReference type="Proteomes" id="UP000001880"/>
    </source>
</evidence>
<dbReference type="PROSITE" id="PS51257">
    <property type="entry name" value="PROKAR_LIPOPROTEIN"/>
    <property type="match status" value="1"/>
</dbReference>
<accession>D0LV77</accession>
<feature type="domain" description="Amidohydrolase-related" evidence="2">
    <location>
        <begin position="29"/>
        <end position="291"/>
    </location>
</feature>
<dbReference type="GO" id="GO:0016787">
    <property type="term" value="F:hydrolase activity"/>
    <property type="evidence" value="ECO:0007669"/>
    <property type="project" value="UniProtKB-KW"/>
</dbReference>
<evidence type="ECO:0000313" key="3">
    <source>
        <dbReference type="EMBL" id="ACY15918.1"/>
    </source>
</evidence>
<proteinExistence type="predicted"/>
<evidence type="ECO:0000259" key="2">
    <source>
        <dbReference type="Pfam" id="PF01979"/>
    </source>
</evidence>
<protein>
    <submittedName>
        <fullName evidence="3">Amidohydrolase</fullName>
    </submittedName>
</protein>
<keyword evidence="1 3" id="KW-0378">Hydrolase</keyword>
<dbReference type="eggNOG" id="COG0402">
    <property type="taxonomic scope" value="Bacteria"/>
</dbReference>
<reference evidence="3 4" key="1">
    <citation type="journal article" date="2010" name="Stand. Genomic Sci.">
        <title>Complete genome sequence of Haliangium ochraceum type strain (SMP-2).</title>
        <authorList>
            <consortium name="US DOE Joint Genome Institute (JGI-PGF)"/>
            <person name="Ivanova N."/>
            <person name="Daum C."/>
            <person name="Lang E."/>
            <person name="Abt B."/>
            <person name="Kopitz M."/>
            <person name="Saunders E."/>
            <person name="Lapidus A."/>
            <person name="Lucas S."/>
            <person name="Glavina Del Rio T."/>
            <person name="Nolan M."/>
            <person name="Tice H."/>
            <person name="Copeland A."/>
            <person name="Cheng J.F."/>
            <person name="Chen F."/>
            <person name="Bruce D."/>
            <person name="Goodwin L."/>
            <person name="Pitluck S."/>
            <person name="Mavromatis K."/>
            <person name="Pati A."/>
            <person name="Mikhailova N."/>
            <person name="Chen A."/>
            <person name="Palaniappan K."/>
            <person name="Land M."/>
            <person name="Hauser L."/>
            <person name="Chang Y.J."/>
            <person name="Jeffries C.D."/>
            <person name="Detter J.C."/>
            <person name="Brettin T."/>
            <person name="Rohde M."/>
            <person name="Goker M."/>
            <person name="Bristow J."/>
            <person name="Markowitz V."/>
            <person name="Eisen J.A."/>
            <person name="Hugenholtz P."/>
            <person name="Kyrpides N.C."/>
            <person name="Klenk H.P."/>
        </authorList>
    </citation>
    <scope>NUCLEOTIDE SEQUENCE [LARGE SCALE GENOMIC DNA]</scope>
    <source>
        <strain evidence="4">DSM 14365 / CIP 107738 / JCM 11303 / AJ 13395 / SMP-2</strain>
    </source>
</reference>
<dbReference type="InterPro" id="IPR006680">
    <property type="entry name" value="Amidohydro-rel"/>
</dbReference>
<dbReference type="HOGENOM" id="CLU_620853_0_0_7"/>
<sequence>MSARFVSLPLGGVGCFGYRSNMPPHSRRGHVNAHTHIYSALAPFDMPAPQPPPESFLQILERVWWRLDRALDEQALAAGADYYVAEALMAGTTCLIDHHESPNFIDGSLDVLAEACQRLGMPAVLCYGATERNRGRDEARAGLAECERFLRTNERPLVRGAVGLHASFTVSDDTIGEAAALARSLGAVLHLHVAEGPEDVADARRRGDASPLARLRRLDALVPGSILVHGVYLTAEEVAECEQRGLWLVQNPRSNRGNGVGYPRALTHSRCVALGTDGYPADMNDEVAALFAEAEEVEDESPRLGNRLGAGHALCAALFGGEPPEVDVHEPMGSPEMRVDVAGREVVAGGELLTGDRAAFEARARTQAERLWQRMAAL</sequence>
<organism evidence="3 4">
    <name type="scientific">Haliangium ochraceum (strain DSM 14365 / JCM 11303 / SMP-2)</name>
    <dbReference type="NCBI Taxonomy" id="502025"/>
    <lineage>
        <taxon>Bacteria</taxon>
        <taxon>Pseudomonadati</taxon>
        <taxon>Myxococcota</taxon>
        <taxon>Polyangia</taxon>
        <taxon>Haliangiales</taxon>
        <taxon>Kofleriaceae</taxon>
        <taxon>Haliangium</taxon>
    </lineage>
</organism>
<dbReference type="InterPro" id="IPR032466">
    <property type="entry name" value="Metal_Hydrolase"/>
</dbReference>
<gene>
    <name evidence="3" type="ordered locus">Hoch_3416</name>
</gene>
<dbReference type="SUPFAM" id="SSF51556">
    <property type="entry name" value="Metallo-dependent hydrolases"/>
    <property type="match status" value="1"/>
</dbReference>
<dbReference type="EMBL" id="CP001804">
    <property type="protein sequence ID" value="ACY15918.1"/>
    <property type="molecule type" value="Genomic_DNA"/>
</dbReference>
<dbReference type="AlphaFoldDB" id="D0LV77"/>
<dbReference type="PANTHER" id="PTHR43794:SF11">
    <property type="entry name" value="AMIDOHYDROLASE-RELATED DOMAIN-CONTAINING PROTEIN"/>
    <property type="match status" value="1"/>
</dbReference>
<dbReference type="KEGG" id="hoh:Hoch_3416"/>
<dbReference type="STRING" id="502025.Hoch_3416"/>
<dbReference type="Proteomes" id="UP000001880">
    <property type="component" value="Chromosome"/>
</dbReference>
<dbReference type="Pfam" id="PF01979">
    <property type="entry name" value="Amidohydro_1"/>
    <property type="match status" value="1"/>
</dbReference>
<dbReference type="PANTHER" id="PTHR43794">
    <property type="entry name" value="AMINOHYDROLASE SSNA-RELATED"/>
    <property type="match status" value="1"/>
</dbReference>
<dbReference type="Gene3D" id="3.20.20.140">
    <property type="entry name" value="Metal-dependent hydrolases"/>
    <property type="match status" value="1"/>
</dbReference>
<keyword evidence="4" id="KW-1185">Reference proteome</keyword>
<dbReference type="SMR" id="D0LV77"/>
<evidence type="ECO:0000256" key="1">
    <source>
        <dbReference type="ARBA" id="ARBA00022801"/>
    </source>
</evidence>
<name>D0LV77_HALO1</name>